<dbReference type="GO" id="GO:0003677">
    <property type="term" value="F:DNA binding"/>
    <property type="evidence" value="ECO:0007669"/>
    <property type="project" value="UniProtKB-UniRule"/>
</dbReference>
<sequence>MPLDRGQDLVNENVEDDGEDNPLLGYFTRLTRCKAMPPLVDNPSPNYTFLSEMTTLSFTSTPAPSATQANSPQPTVSFPSSPALSPTTSEEPASMVVAPPRTHGKKRDASYIPRPPNAFILFRCAFIKEQNVPGKVEGNHSRLSKIIGLCWKQLPQEERDKWEAKAVEAQAEHRAQYPDWRFRPASNAMSKPKAKDAGEGTSRPRSVHGHGRARDQQPQELPMNSATTRPDAKGKGKERGSAKAKTTHPLSFEEVRCAKIAELVAEGLKGDDLEIAVREWEGKHRLTKAAGPKASKSKARSRETRSTSLTKLQSDVASTSRTSRRTSKRKPLEKATEGCLSTSSQSSPTPTQDSVPNAGSSEPSDPRPTPSTVVDPGGAPVLPDVPLTQMYRRSSSVPTSHNTLSRVSSSTVSSEDSSTDKISTTSAERSPTTWGSLKSAVPQDVEPTRTHNPSGLDTISFSIPSKTTTFDSSHHLTWQEAESRRRIEESQEPNSWWAQRSQATDSRFIYNQSSEQSSNVLQPLSASGFGVASGGSHSNNGYVAQYRSFESQEDGNQHFAWGSSADRSNHVIVIDDPYKDDCNVNDNAQAIVSPPPAFSQPMSSSYYHSRLEGPTPPVVPSSSFSSLTGWAGDYKDPSSDMRSWPPAGSSNPIASSSSPSSSTWYSQDGSIWGANSSSNQPPPLQMTHSDWDRIEDRAANGLRLQVDPPRQLDFMTELRRMHNANSQS</sequence>
<dbReference type="PROSITE" id="PS50118">
    <property type="entry name" value="HMG_BOX_2"/>
    <property type="match status" value="1"/>
</dbReference>
<feature type="compositionally biased region" description="Low complexity" evidence="2">
    <location>
        <begin position="341"/>
        <end position="352"/>
    </location>
</feature>
<dbReference type="InParanoid" id="A0A409Y0A5"/>
<evidence type="ECO:0000313" key="5">
    <source>
        <dbReference type="Proteomes" id="UP000284706"/>
    </source>
</evidence>
<feature type="compositionally biased region" description="Low complexity" evidence="2">
    <location>
        <begin position="405"/>
        <end position="416"/>
    </location>
</feature>
<accession>A0A409Y0A5</accession>
<feature type="region of interest" description="Disordered" evidence="2">
    <location>
        <begin position="1"/>
        <end position="21"/>
    </location>
</feature>
<dbReference type="STRING" id="231916.A0A409Y0A5"/>
<feature type="region of interest" description="Disordered" evidence="2">
    <location>
        <begin position="285"/>
        <end position="457"/>
    </location>
</feature>
<keyword evidence="1" id="KW-0238">DNA-binding</keyword>
<evidence type="ECO:0000313" key="4">
    <source>
        <dbReference type="EMBL" id="PPQ96383.1"/>
    </source>
</evidence>
<evidence type="ECO:0000259" key="3">
    <source>
        <dbReference type="PROSITE" id="PS50118"/>
    </source>
</evidence>
<feature type="compositionally biased region" description="Polar residues" evidence="2">
    <location>
        <begin position="421"/>
        <end position="436"/>
    </location>
</feature>
<dbReference type="SMART" id="SM00398">
    <property type="entry name" value="HMG"/>
    <property type="match status" value="1"/>
</dbReference>
<dbReference type="Gene3D" id="1.10.30.10">
    <property type="entry name" value="High mobility group box domain"/>
    <property type="match status" value="1"/>
</dbReference>
<feature type="compositionally biased region" description="Polar residues" evidence="2">
    <location>
        <begin position="663"/>
        <end position="679"/>
    </location>
</feature>
<evidence type="ECO:0000256" key="2">
    <source>
        <dbReference type="SAM" id="MobiDB-lite"/>
    </source>
</evidence>
<dbReference type="AlphaFoldDB" id="A0A409Y0A5"/>
<evidence type="ECO:0000256" key="1">
    <source>
        <dbReference type="PROSITE-ProRule" id="PRU00267"/>
    </source>
</evidence>
<dbReference type="InterPro" id="IPR009071">
    <property type="entry name" value="HMG_box_dom"/>
</dbReference>
<dbReference type="Proteomes" id="UP000284706">
    <property type="component" value="Unassembled WGS sequence"/>
</dbReference>
<dbReference type="Pfam" id="PF00505">
    <property type="entry name" value="HMG_box"/>
    <property type="match status" value="1"/>
</dbReference>
<keyword evidence="5" id="KW-1185">Reference proteome</keyword>
<feature type="region of interest" description="Disordered" evidence="2">
    <location>
        <begin position="60"/>
        <end position="110"/>
    </location>
</feature>
<feature type="compositionally biased region" description="Polar residues" evidence="2">
    <location>
        <begin position="353"/>
        <end position="363"/>
    </location>
</feature>
<organism evidence="4 5">
    <name type="scientific">Gymnopilus dilepis</name>
    <dbReference type="NCBI Taxonomy" id="231916"/>
    <lineage>
        <taxon>Eukaryota</taxon>
        <taxon>Fungi</taxon>
        <taxon>Dikarya</taxon>
        <taxon>Basidiomycota</taxon>
        <taxon>Agaricomycotina</taxon>
        <taxon>Agaricomycetes</taxon>
        <taxon>Agaricomycetidae</taxon>
        <taxon>Agaricales</taxon>
        <taxon>Agaricineae</taxon>
        <taxon>Hymenogastraceae</taxon>
        <taxon>Gymnopilus</taxon>
    </lineage>
</organism>
<dbReference type="SUPFAM" id="SSF47095">
    <property type="entry name" value="HMG-box"/>
    <property type="match status" value="1"/>
</dbReference>
<feature type="compositionally biased region" description="Polar residues" evidence="2">
    <location>
        <begin position="218"/>
        <end position="228"/>
    </location>
</feature>
<feature type="compositionally biased region" description="Low complexity" evidence="2">
    <location>
        <begin position="645"/>
        <end position="662"/>
    </location>
</feature>
<feature type="region of interest" description="Disordered" evidence="2">
    <location>
        <begin position="178"/>
        <end position="248"/>
    </location>
</feature>
<feature type="domain" description="HMG box" evidence="3">
    <location>
        <begin position="112"/>
        <end position="181"/>
    </location>
</feature>
<dbReference type="EMBL" id="NHYE01001375">
    <property type="protein sequence ID" value="PPQ96383.1"/>
    <property type="molecule type" value="Genomic_DNA"/>
</dbReference>
<dbReference type="GO" id="GO:0005634">
    <property type="term" value="C:nucleus"/>
    <property type="evidence" value="ECO:0007669"/>
    <property type="project" value="UniProtKB-UniRule"/>
</dbReference>
<feature type="compositionally biased region" description="Basic and acidic residues" evidence="2">
    <location>
        <begin position="230"/>
        <end position="241"/>
    </location>
</feature>
<gene>
    <name evidence="4" type="ORF">CVT26_004985</name>
</gene>
<feature type="DNA-binding region" description="HMG box" evidence="1">
    <location>
        <begin position="112"/>
        <end position="181"/>
    </location>
</feature>
<reference evidence="4 5" key="1">
    <citation type="journal article" date="2018" name="Evol. Lett.">
        <title>Horizontal gene cluster transfer increased hallucinogenic mushroom diversity.</title>
        <authorList>
            <person name="Reynolds H.T."/>
            <person name="Vijayakumar V."/>
            <person name="Gluck-Thaler E."/>
            <person name="Korotkin H.B."/>
            <person name="Matheny P.B."/>
            <person name="Slot J.C."/>
        </authorList>
    </citation>
    <scope>NUCLEOTIDE SEQUENCE [LARGE SCALE GENOMIC DNA]</scope>
    <source>
        <strain evidence="4 5">SRW20</strain>
    </source>
</reference>
<feature type="compositionally biased region" description="Polar residues" evidence="2">
    <location>
        <begin position="391"/>
        <end position="404"/>
    </location>
</feature>
<feature type="compositionally biased region" description="Polar residues" evidence="2">
    <location>
        <begin position="60"/>
        <end position="91"/>
    </location>
</feature>
<feature type="region of interest" description="Disordered" evidence="2">
    <location>
        <begin position="587"/>
        <end position="624"/>
    </location>
</feature>
<proteinExistence type="predicted"/>
<feature type="region of interest" description="Disordered" evidence="2">
    <location>
        <begin position="636"/>
        <end position="693"/>
    </location>
</feature>
<comment type="caution">
    <text evidence="4">The sequence shown here is derived from an EMBL/GenBank/DDBJ whole genome shotgun (WGS) entry which is preliminary data.</text>
</comment>
<dbReference type="OrthoDB" id="6247875at2759"/>
<name>A0A409Y0A5_9AGAR</name>
<keyword evidence="1" id="KW-0539">Nucleus</keyword>
<dbReference type="InterPro" id="IPR036910">
    <property type="entry name" value="HMG_box_dom_sf"/>
</dbReference>
<protein>
    <recommendedName>
        <fullName evidence="3">HMG box domain-containing protein</fullName>
    </recommendedName>
</protein>
<dbReference type="CDD" id="cd01389">
    <property type="entry name" value="HMG-box_ROX1-like"/>
    <property type="match status" value="1"/>
</dbReference>